<evidence type="ECO:0000256" key="1">
    <source>
        <dbReference type="SAM" id="MobiDB-lite"/>
    </source>
</evidence>
<comment type="caution">
    <text evidence="2">The sequence shown here is derived from an EMBL/GenBank/DDBJ whole genome shotgun (WGS) entry which is preliminary data.</text>
</comment>
<organism evidence="2 3">
    <name type="scientific">Meripilus lineatus</name>
    <dbReference type="NCBI Taxonomy" id="2056292"/>
    <lineage>
        <taxon>Eukaryota</taxon>
        <taxon>Fungi</taxon>
        <taxon>Dikarya</taxon>
        <taxon>Basidiomycota</taxon>
        <taxon>Agaricomycotina</taxon>
        <taxon>Agaricomycetes</taxon>
        <taxon>Polyporales</taxon>
        <taxon>Meripilaceae</taxon>
        <taxon>Meripilus</taxon>
    </lineage>
</organism>
<dbReference type="Proteomes" id="UP001212997">
    <property type="component" value="Unassembled WGS sequence"/>
</dbReference>
<feature type="region of interest" description="Disordered" evidence="1">
    <location>
        <begin position="349"/>
        <end position="387"/>
    </location>
</feature>
<feature type="compositionally biased region" description="Polar residues" evidence="1">
    <location>
        <begin position="369"/>
        <end position="387"/>
    </location>
</feature>
<gene>
    <name evidence="2" type="ORF">NLI96_g5429</name>
</gene>
<dbReference type="AlphaFoldDB" id="A0AAD5YGY2"/>
<keyword evidence="3" id="KW-1185">Reference proteome</keyword>
<dbReference type="EMBL" id="JANAWD010000178">
    <property type="protein sequence ID" value="KAJ3484740.1"/>
    <property type="molecule type" value="Genomic_DNA"/>
</dbReference>
<protein>
    <submittedName>
        <fullName evidence="2">Uncharacterized protein</fullName>
    </submittedName>
</protein>
<name>A0AAD5YGY2_9APHY</name>
<reference evidence="2" key="1">
    <citation type="submission" date="2022-07" db="EMBL/GenBank/DDBJ databases">
        <title>Genome Sequence of Physisporinus lineatus.</title>
        <authorList>
            <person name="Buettner E."/>
        </authorList>
    </citation>
    <scope>NUCLEOTIDE SEQUENCE</scope>
    <source>
        <strain evidence="2">VT162</strain>
    </source>
</reference>
<evidence type="ECO:0000313" key="3">
    <source>
        <dbReference type="Proteomes" id="UP001212997"/>
    </source>
</evidence>
<evidence type="ECO:0000313" key="2">
    <source>
        <dbReference type="EMBL" id="KAJ3484740.1"/>
    </source>
</evidence>
<sequence length="486" mass="53011">MPQKSGFCPLPKAFTGGQKLFNVVSEAQANADSGSPRRQYEGKSSQGLQLNSHSAYESLKDKVFGFFKRGSAHPRNSLGLNPRVGGLSSLMQAVVLGTQLIHCDAVMDDNASVLSWSSTDTLVDDVQIHGDDTSDLDDILQFNNTMVIEDLGQHSLCNMSMSKVTLSSSNSSGEVSLMNVDEDILVDVSMFSLSGNDDPSLGDHDISMEILVSTSEPSTLSGSSRMDTIEPTSISTLLDAEVEFCSPGRAYPHGVSQTAKPTPYPIRTVPYTVEKQSALVRQNGAPSRSRPRNKPLAGLKELINGGPSCRRKGRLVQKFSKFTITYVVTPAPSTESEYETSLRSISQAPTFETSPIPSPPVNTPPTDMDASNSEDNSGGGSVSTSSPNEAPPLYWRYRYYCQLLLLNSIDLGDDTSAGRSETMKEDRKRFVYAPYSQITTSIRSKNPNAPRRAKKARFVEDFVDLESQRLEELESQIAFLDVAEED</sequence>
<accession>A0AAD5YGY2</accession>
<proteinExistence type="predicted"/>